<dbReference type="AlphaFoldDB" id="A0A2U1KRP7"/>
<comment type="caution">
    <text evidence="1">The sequence shown here is derived from an EMBL/GenBank/DDBJ whole genome shotgun (WGS) entry which is preliminary data.</text>
</comment>
<gene>
    <name evidence="1" type="ORF">CTI12_AA572530</name>
</gene>
<dbReference type="EMBL" id="PKPP01014696">
    <property type="protein sequence ID" value="PWA39373.1"/>
    <property type="molecule type" value="Genomic_DNA"/>
</dbReference>
<dbReference type="SUPFAM" id="SSF56219">
    <property type="entry name" value="DNase I-like"/>
    <property type="match status" value="1"/>
</dbReference>
<dbReference type="PANTHER" id="PTHR33710">
    <property type="entry name" value="BNAC02G09200D PROTEIN"/>
    <property type="match status" value="1"/>
</dbReference>
<dbReference type="PANTHER" id="PTHR33710:SF64">
    <property type="entry name" value="ENDONUCLEASE_EXONUCLEASE_PHOSPHATASE DOMAIN-CONTAINING PROTEIN"/>
    <property type="match status" value="1"/>
</dbReference>
<accession>A0A2U1KRP7</accession>
<name>A0A2U1KRP7_ARTAN</name>
<keyword evidence="2" id="KW-1185">Reference proteome</keyword>
<sequence length="166" mass="19090">MFTWMNKTGSKLSKLDCFLISNNTLHAHSNLQVTVRDRLWSDHNPILLHCKKNDFGPIPFKIFHSWFDRTDFDDVVKEGWKSLSATNVGSTTALHEKVKGLKAPLKLWFSRTKVSEFSRKNSILASLKSLGDKIDAGLATDEEKKIRVNTWHELDNLEKLESMDLF</sequence>
<evidence type="ECO:0008006" key="3">
    <source>
        <dbReference type="Google" id="ProtNLM"/>
    </source>
</evidence>
<organism evidence="1 2">
    <name type="scientific">Artemisia annua</name>
    <name type="common">Sweet wormwood</name>
    <dbReference type="NCBI Taxonomy" id="35608"/>
    <lineage>
        <taxon>Eukaryota</taxon>
        <taxon>Viridiplantae</taxon>
        <taxon>Streptophyta</taxon>
        <taxon>Embryophyta</taxon>
        <taxon>Tracheophyta</taxon>
        <taxon>Spermatophyta</taxon>
        <taxon>Magnoliopsida</taxon>
        <taxon>eudicotyledons</taxon>
        <taxon>Gunneridae</taxon>
        <taxon>Pentapetalae</taxon>
        <taxon>asterids</taxon>
        <taxon>campanulids</taxon>
        <taxon>Asterales</taxon>
        <taxon>Asteraceae</taxon>
        <taxon>Asteroideae</taxon>
        <taxon>Anthemideae</taxon>
        <taxon>Artemisiinae</taxon>
        <taxon>Artemisia</taxon>
    </lineage>
</organism>
<dbReference type="Proteomes" id="UP000245207">
    <property type="component" value="Unassembled WGS sequence"/>
</dbReference>
<dbReference type="Gene3D" id="3.60.10.10">
    <property type="entry name" value="Endonuclease/exonuclease/phosphatase"/>
    <property type="match status" value="1"/>
</dbReference>
<dbReference type="InterPro" id="IPR036691">
    <property type="entry name" value="Endo/exonu/phosph_ase_sf"/>
</dbReference>
<protein>
    <recommendedName>
        <fullName evidence="3">RNA-directed DNA polymerase, eukaryota, Reverse transcriptase zinc-binding domain protein</fullName>
    </recommendedName>
</protein>
<evidence type="ECO:0000313" key="2">
    <source>
        <dbReference type="Proteomes" id="UP000245207"/>
    </source>
</evidence>
<proteinExistence type="predicted"/>
<dbReference type="OrthoDB" id="1935089at2759"/>
<evidence type="ECO:0000313" key="1">
    <source>
        <dbReference type="EMBL" id="PWA39373.1"/>
    </source>
</evidence>
<reference evidence="1 2" key="1">
    <citation type="journal article" date="2018" name="Mol. Plant">
        <title>The genome of Artemisia annua provides insight into the evolution of Asteraceae family and artemisinin biosynthesis.</title>
        <authorList>
            <person name="Shen Q."/>
            <person name="Zhang L."/>
            <person name="Liao Z."/>
            <person name="Wang S."/>
            <person name="Yan T."/>
            <person name="Shi P."/>
            <person name="Liu M."/>
            <person name="Fu X."/>
            <person name="Pan Q."/>
            <person name="Wang Y."/>
            <person name="Lv Z."/>
            <person name="Lu X."/>
            <person name="Zhang F."/>
            <person name="Jiang W."/>
            <person name="Ma Y."/>
            <person name="Chen M."/>
            <person name="Hao X."/>
            <person name="Li L."/>
            <person name="Tang Y."/>
            <person name="Lv G."/>
            <person name="Zhou Y."/>
            <person name="Sun X."/>
            <person name="Brodelius P.E."/>
            <person name="Rose J.K.C."/>
            <person name="Tang K."/>
        </authorList>
    </citation>
    <scope>NUCLEOTIDE SEQUENCE [LARGE SCALE GENOMIC DNA]</scope>
    <source>
        <strain evidence="2">cv. Huhao1</strain>
        <tissue evidence="1">Leaf</tissue>
    </source>
</reference>